<feature type="transmembrane region" description="Helical" evidence="8">
    <location>
        <begin position="418"/>
        <end position="439"/>
    </location>
</feature>
<dbReference type="VEuPathDB" id="FungiDB:CJI97_000894"/>
<keyword evidence="6 8" id="KW-1133">Transmembrane helix</keyword>
<feature type="transmembrane region" description="Helical" evidence="8">
    <location>
        <begin position="265"/>
        <end position="288"/>
    </location>
</feature>
<feature type="transmembrane region" description="Helical" evidence="8">
    <location>
        <begin position="131"/>
        <end position="149"/>
    </location>
</feature>
<dbReference type="GO" id="GO:0032216">
    <property type="term" value="F:glucosaminyl-phosphatidylinositol O-acyltransferase activity"/>
    <property type="evidence" value="ECO:0007669"/>
    <property type="project" value="TreeGrafter"/>
</dbReference>
<keyword evidence="8" id="KW-0012">Acyltransferase</keyword>
<comment type="pathway">
    <text evidence="2 8">Glycolipid biosynthesis; glycosylphosphatidylinositol-anchor biosynthesis.</text>
</comment>
<gene>
    <name evidence="9" type="ORF">QG37_02820</name>
</gene>
<dbReference type="EMBL" id="LGST01000019">
    <property type="protein sequence ID" value="KNE00274.1"/>
    <property type="molecule type" value="Genomic_DNA"/>
</dbReference>
<dbReference type="VEuPathDB" id="FungiDB:CJJ07_003895"/>
<dbReference type="VEuPathDB" id="FungiDB:QG37_02820"/>
<evidence type="ECO:0000256" key="3">
    <source>
        <dbReference type="ARBA" id="ARBA00007559"/>
    </source>
</evidence>
<feature type="transmembrane region" description="Helical" evidence="8">
    <location>
        <begin position="347"/>
        <end position="368"/>
    </location>
</feature>
<comment type="similarity">
    <text evidence="3 8">Belongs to the PIGW family.</text>
</comment>
<dbReference type="AlphaFoldDB" id="A0A0L0P1X7"/>
<evidence type="ECO:0000256" key="7">
    <source>
        <dbReference type="ARBA" id="ARBA00023136"/>
    </source>
</evidence>
<dbReference type="Pfam" id="PF06423">
    <property type="entry name" value="GWT1"/>
    <property type="match status" value="1"/>
</dbReference>
<dbReference type="PANTHER" id="PTHR20661:SF0">
    <property type="entry name" value="PHOSPHATIDYLINOSITOL-GLYCAN BIOSYNTHESIS CLASS W PROTEIN"/>
    <property type="match status" value="1"/>
</dbReference>
<dbReference type="GO" id="GO:0072659">
    <property type="term" value="P:protein localization to plasma membrane"/>
    <property type="evidence" value="ECO:0007669"/>
    <property type="project" value="TreeGrafter"/>
</dbReference>
<organism evidence="9 10">
    <name type="scientific">Candidozyma auris</name>
    <name type="common">Yeast</name>
    <name type="synonym">Candida auris</name>
    <dbReference type="NCBI Taxonomy" id="498019"/>
    <lineage>
        <taxon>Eukaryota</taxon>
        <taxon>Fungi</taxon>
        <taxon>Dikarya</taxon>
        <taxon>Ascomycota</taxon>
        <taxon>Saccharomycotina</taxon>
        <taxon>Pichiomycetes</taxon>
        <taxon>Metschnikowiaceae</taxon>
        <taxon>Candidozyma</taxon>
    </lineage>
</organism>
<evidence type="ECO:0000256" key="1">
    <source>
        <dbReference type="ARBA" id="ARBA00004477"/>
    </source>
</evidence>
<dbReference type="GO" id="GO:0006506">
    <property type="term" value="P:GPI anchor biosynthetic process"/>
    <property type="evidence" value="ECO:0007669"/>
    <property type="project" value="UniProtKB-UniPathway"/>
</dbReference>
<feature type="transmembrane region" description="Helical" evidence="8">
    <location>
        <begin position="388"/>
        <end position="406"/>
    </location>
</feature>
<comment type="subcellular location">
    <subcellularLocation>
        <location evidence="1 8">Endoplasmic reticulum membrane</location>
        <topology evidence="1 8">Multi-pass membrane protein</topology>
    </subcellularLocation>
</comment>
<feature type="transmembrane region" description="Helical" evidence="8">
    <location>
        <begin position="240"/>
        <end position="258"/>
    </location>
</feature>
<evidence type="ECO:0000313" key="9">
    <source>
        <dbReference type="EMBL" id="KNE00274.1"/>
    </source>
</evidence>
<evidence type="ECO:0000256" key="5">
    <source>
        <dbReference type="ARBA" id="ARBA00022692"/>
    </source>
</evidence>
<comment type="caution">
    <text evidence="9">The sequence shown here is derived from an EMBL/GenBank/DDBJ whole genome shotgun (WGS) entry which is preliminary data.</text>
</comment>
<dbReference type="PANTHER" id="PTHR20661">
    <property type="entry name" value="PHOSPHATIDYLINOSITOL-GLYCAN BIOSYNTHESIS CLASS W PROTEIN"/>
    <property type="match status" value="1"/>
</dbReference>
<keyword evidence="8" id="KW-0808">Transferase</keyword>
<name>A0A0L0P1X7_CANAR</name>
<sequence>MSLKEQKEQFVSNLNGGLIEEIYLVTGVALAGYVSHTIFKKYLLPSLEWALHGSLMWEFFFDELLLLQAITVFSSRVDRVYLHSLGLALVIFVYGMVKKSVNKSSKRESSKKTEPPKEFLPIKSFITAYRAHMLVITNLAILAVDFHAFPRRFAKVETWGTSLMDLGVGSFVFSMGLANSRAVIKRKLIVDNKGISYGRLLLHNTLKALPVLALGLIRLVSVKSLEYQEHATEYGIHWNFFMTLGLLPIMLGILDPILNIVPRFIVALAIGCIYEWTLNNTGLLTFILDESNRQESLFAMNKEGLWSFCGYLSIFIFGQSFGSFVLTSKPTPNNLWGSYARGKGNKYFTVTTTQGLVIMTVISHSLFYVARESFHTGSISRRLANLPYVLWVVSYNAVFLLGYNMVERFIGPLKLTVLDAINANGLAIFLLANLLTGLVNMTINTLEVNEAKTYALLIGYALTWTSVAVVLHKFKIYIKL</sequence>
<feature type="transmembrane region" description="Helical" evidence="8">
    <location>
        <begin position="200"/>
        <end position="220"/>
    </location>
</feature>
<dbReference type="VEuPathDB" id="FungiDB:B9J08_000876"/>
<keyword evidence="5 8" id="KW-0812">Transmembrane</keyword>
<dbReference type="PIRSF" id="PIRSF017321">
    <property type="entry name" value="GWT1"/>
    <property type="match status" value="1"/>
</dbReference>
<feature type="transmembrane region" description="Helical" evidence="8">
    <location>
        <begin position="80"/>
        <end position="97"/>
    </location>
</feature>
<dbReference type="VEuPathDB" id="FungiDB:CJI96_0003222"/>
<dbReference type="InterPro" id="IPR009447">
    <property type="entry name" value="PIGW/GWT1"/>
</dbReference>
<protein>
    <recommendedName>
        <fullName evidence="8">GPI-anchored wall transfer protein</fullName>
        <ecNumber evidence="8">2.3.-.-</ecNumber>
    </recommendedName>
</protein>
<keyword evidence="8" id="KW-0256">Endoplasmic reticulum</keyword>
<evidence type="ECO:0000256" key="8">
    <source>
        <dbReference type="RuleBase" id="RU280819"/>
    </source>
</evidence>
<dbReference type="EC" id="2.3.-.-" evidence="8"/>
<accession>A0A0L0P1X7</accession>
<comment type="function">
    <text evidence="8">A acetyltransferase, which acetylates the inositol ring of phosphatidylinositol during biosynthesis of GPI-anchor.</text>
</comment>
<dbReference type="UniPathway" id="UPA00196"/>
<feature type="transmembrane region" description="Helical" evidence="8">
    <location>
        <begin position="451"/>
        <end position="471"/>
    </location>
</feature>
<reference evidence="10" key="1">
    <citation type="journal article" date="2015" name="BMC Genomics">
        <title>Draft genome of a commonly misdiagnosed multidrug resistant pathogen Candida auris.</title>
        <authorList>
            <person name="Chatterjee S."/>
            <person name="Alampalli S.V."/>
            <person name="Nageshan R.K."/>
            <person name="Chettiar S.T."/>
            <person name="Joshi S."/>
            <person name="Tatu U.S."/>
        </authorList>
    </citation>
    <scope>NUCLEOTIDE SEQUENCE [LARGE SCALE GENOMIC DNA]</scope>
    <source>
        <strain evidence="10">6684</strain>
    </source>
</reference>
<evidence type="ECO:0000313" key="10">
    <source>
        <dbReference type="Proteomes" id="UP000037122"/>
    </source>
</evidence>
<evidence type="ECO:0000256" key="4">
    <source>
        <dbReference type="ARBA" id="ARBA00022502"/>
    </source>
</evidence>
<dbReference type="GO" id="GO:0005789">
    <property type="term" value="C:endoplasmic reticulum membrane"/>
    <property type="evidence" value="ECO:0007669"/>
    <property type="project" value="UniProtKB-SubCell"/>
</dbReference>
<feature type="transmembrane region" description="Helical" evidence="8">
    <location>
        <begin position="304"/>
        <end position="326"/>
    </location>
</feature>
<dbReference type="VEuPathDB" id="FungiDB:CJJ09_002837"/>
<keyword evidence="7 8" id="KW-0472">Membrane</keyword>
<keyword evidence="4 8" id="KW-0337">GPI-anchor biosynthesis</keyword>
<feature type="transmembrane region" description="Helical" evidence="8">
    <location>
        <begin position="22"/>
        <end position="43"/>
    </location>
</feature>
<evidence type="ECO:0000256" key="2">
    <source>
        <dbReference type="ARBA" id="ARBA00004687"/>
    </source>
</evidence>
<evidence type="ECO:0000256" key="6">
    <source>
        <dbReference type="ARBA" id="ARBA00022989"/>
    </source>
</evidence>
<feature type="transmembrane region" description="Helical" evidence="8">
    <location>
        <begin position="161"/>
        <end position="179"/>
    </location>
</feature>
<dbReference type="Proteomes" id="UP000037122">
    <property type="component" value="Unassembled WGS sequence"/>
</dbReference>
<proteinExistence type="inferred from homology"/>